<evidence type="ECO:0000313" key="2">
    <source>
        <dbReference type="EMBL" id="GAJ14484.1"/>
    </source>
</evidence>
<feature type="region of interest" description="Disordered" evidence="1">
    <location>
        <begin position="1"/>
        <end position="31"/>
    </location>
</feature>
<dbReference type="AlphaFoldDB" id="X1UAJ1"/>
<feature type="non-terminal residue" evidence="2">
    <location>
        <position position="1"/>
    </location>
</feature>
<gene>
    <name evidence="2" type="ORF">S12H4_47957</name>
</gene>
<evidence type="ECO:0000256" key="1">
    <source>
        <dbReference type="SAM" id="MobiDB-lite"/>
    </source>
</evidence>
<sequence length="31" mass="3570">WVKSLEASDFSRGSSHTFPRKRKKGGKDETF</sequence>
<reference evidence="2" key="1">
    <citation type="journal article" date="2014" name="Front. Microbiol.">
        <title>High frequency of phylogenetically diverse reductive dehalogenase-homologous genes in deep subseafloor sedimentary metagenomes.</title>
        <authorList>
            <person name="Kawai M."/>
            <person name="Futagami T."/>
            <person name="Toyoda A."/>
            <person name="Takaki Y."/>
            <person name="Nishi S."/>
            <person name="Hori S."/>
            <person name="Arai W."/>
            <person name="Tsubouchi T."/>
            <person name="Morono Y."/>
            <person name="Uchiyama I."/>
            <person name="Ito T."/>
            <person name="Fujiyama A."/>
            <person name="Inagaki F."/>
            <person name="Takami H."/>
        </authorList>
    </citation>
    <scope>NUCLEOTIDE SEQUENCE</scope>
    <source>
        <strain evidence="2">Expedition CK06-06</strain>
    </source>
</reference>
<comment type="caution">
    <text evidence="2">The sequence shown here is derived from an EMBL/GenBank/DDBJ whole genome shotgun (WGS) entry which is preliminary data.</text>
</comment>
<proteinExistence type="predicted"/>
<name>X1UAJ1_9ZZZZ</name>
<protein>
    <submittedName>
        <fullName evidence="2">Uncharacterized protein</fullName>
    </submittedName>
</protein>
<organism evidence="2">
    <name type="scientific">marine sediment metagenome</name>
    <dbReference type="NCBI Taxonomy" id="412755"/>
    <lineage>
        <taxon>unclassified sequences</taxon>
        <taxon>metagenomes</taxon>
        <taxon>ecological metagenomes</taxon>
    </lineage>
</organism>
<accession>X1UAJ1</accession>
<dbReference type="EMBL" id="BARW01029916">
    <property type="protein sequence ID" value="GAJ14484.1"/>
    <property type="molecule type" value="Genomic_DNA"/>
</dbReference>